<dbReference type="EMBL" id="NAFL01000248">
    <property type="protein sequence ID" value="OSJ32531.1"/>
    <property type="molecule type" value="Genomic_DNA"/>
</dbReference>
<reference evidence="1 2" key="1">
    <citation type="submission" date="2017-03" db="EMBL/GenBank/DDBJ databases">
        <title>Whole genome sequences of fourteen strains of Bradyrhizobium canariense and one strain of Bradyrhizobium japonicum isolated from Lupinus (Papilionoideae: Genisteae) species in Algeria.</title>
        <authorList>
            <person name="Crovadore J."/>
            <person name="Chekireb D."/>
            <person name="Brachmann A."/>
            <person name="Chablais R."/>
            <person name="Cochard B."/>
            <person name="Lefort F."/>
        </authorList>
    </citation>
    <scope>NUCLEOTIDE SEQUENCE [LARGE SCALE GENOMIC DNA]</scope>
    <source>
        <strain evidence="1 2">UBMA197</strain>
    </source>
</reference>
<gene>
    <name evidence="1" type="ORF">BSZ19_18435</name>
</gene>
<proteinExistence type="predicted"/>
<accession>A0A1Y2JNK5</accession>
<comment type="caution">
    <text evidence="1">The sequence shown here is derived from an EMBL/GenBank/DDBJ whole genome shotgun (WGS) entry which is preliminary data.</text>
</comment>
<protein>
    <submittedName>
        <fullName evidence="1">Uncharacterized protein</fullName>
    </submittedName>
</protein>
<dbReference type="AlphaFoldDB" id="A0A1Y2JNK5"/>
<dbReference type="RefSeq" id="WP_085401145.1">
    <property type="nucleotide sequence ID" value="NZ_NAFL01000248.1"/>
</dbReference>
<sequence length="373" mass="42860">MTGQVLHTTTFPFNCTFVPKGCRVPREERVTSRRLLSIPTLNENEVKVAYRITQTEHEPVRILSFEGQLWWPLNFGYEFCLQESWAEDFLEQLETDATWVFHFLKSSNDPWRYRSFDEVVVRSLEKSDEDQVLARIQRTISEHILIVGDRVFGRGGQPLYLCEPPGRRTSRRRRPEFAGTRVASAGADRAADYVDRDFREAAGCFGDDWVQERLRRGEFHLIDQVEATLFGPPLYGLPAPTIERLAAPCEPFDAETIRLDALFRQARNFLAGIPADGWVGDLFESQRAAKDGLRKKMALVEEGTLDPAISAERLDCLKQFLAFLKDEEDRMRIRPYFKSIAREIEDALPHLRVFERGPETLSAEDEAALAFLL</sequence>
<evidence type="ECO:0000313" key="1">
    <source>
        <dbReference type="EMBL" id="OSJ32531.1"/>
    </source>
</evidence>
<organism evidence="1 2">
    <name type="scientific">Bradyrhizobium japonicum</name>
    <dbReference type="NCBI Taxonomy" id="375"/>
    <lineage>
        <taxon>Bacteria</taxon>
        <taxon>Pseudomonadati</taxon>
        <taxon>Pseudomonadota</taxon>
        <taxon>Alphaproteobacteria</taxon>
        <taxon>Hyphomicrobiales</taxon>
        <taxon>Nitrobacteraceae</taxon>
        <taxon>Bradyrhizobium</taxon>
    </lineage>
</organism>
<dbReference type="Proteomes" id="UP000193335">
    <property type="component" value="Unassembled WGS sequence"/>
</dbReference>
<name>A0A1Y2JNK5_BRAJP</name>
<evidence type="ECO:0000313" key="2">
    <source>
        <dbReference type="Proteomes" id="UP000193335"/>
    </source>
</evidence>